<accession>A0A6A7RY76</accession>
<reference evidence="2 3" key="1">
    <citation type="submission" date="2017-09" db="EMBL/GenBank/DDBJ databases">
        <title>Metagenomic Analysis Reveals Denitrifying Candidatus Accumulibacter and Flanking Population as a Source of N2O.</title>
        <authorList>
            <person name="Gao H."/>
            <person name="Mao Y."/>
            <person name="Zhao X."/>
            <person name="Liu W.-T."/>
            <person name="Zhang T."/>
            <person name="Wells G."/>
        </authorList>
    </citation>
    <scope>NUCLEOTIDE SEQUENCE [LARGE SCALE GENOMIC DNA]</scope>
    <source>
        <strain evidence="2">CANDO_2_IC</strain>
    </source>
</reference>
<dbReference type="Proteomes" id="UP000342300">
    <property type="component" value="Unassembled WGS sequence"/>
</dbReference>
<keyword evidence="1" id="KW-0472">Membrane</keyword>
<gene>
    <name evidence="2" type="ORF">CRU78_18395</name>
</gene>
<dbReference type="AlphaFoldDB" id="A0A6A7RY76"/>
<sequence length="150" mass="15620">MFFTPGFVALLLIKAGEPAAFGVTIELLLLSCATAVVAGLFIATQAASGGADTQSQISLWCGELVIAFLSVVPFLCALPALFHQLANSTLLHAKAPGAADIALGASELIPFAAILPFMIYQLSGFGVLSYLVSKTTNWLFNLTMLATILA</sequence>
<comment type="caution">
    <text evidence="2">The sequence shown here is derived from an EMBL/GenBank/DDBJ whole genome shotgun (WGS) entry which is preliminary data.</text>
</comment>
<evidence type="ECO:0000256" key="1">
    <source>
        <dbReference type="SAM" id="Phobius"/>
    </source>
</evidence>
<feature type="non-terminal residue" evidence="2">
    <location>
        <position position="150"/>
    </location>
</feature>
<dbReference type="EMBL" id="PDHS01000501">
    <property type="protein sequence ID" value="MQM32349.1"/>
    <property type="molecule type" value="Genomic_DNA"/>
</dbReference>
<name>A0A6A7RY76_9PROT</name>
<organism evidence="2 3">
    <name type="scientific">Candidatus Accumulibacter phosphatis</name>
    <dbReference type="NCBI Taxonomy" id="327160"/>
    <lineage>
        <taxon>Bacteria</taxon>
        <taxon>Pseudomonadati</taxon>
        <taxon>Pseudomonadota</taxon>
        <taxon>Betaproteobacteria</taxon>
        <taxon>Candidatus Accumulibacter</taxon>
    </lineage>
</organism>
<feature type="transmembrane region" description="Helical" evidence="1">
    <location>
        <begin position="108"/>
        <end position="132"/>
    </location>
</feature>
<feature type="transmembrane region" description="Helical" evidence="1">
    <location>
        <begin position="59"/>
        <end position="82"/>
    </location>
</feature>
<keyword evidence="1" id="KW-1133">Transmembrane helix</keyword>
<protein>
    <submittedName>
        <fullName evidence="2">Uncharacterized protein</fullName>
    </submittedName>
</protein>
<keyword evidence="1" id="KW-0812">Transmembrane</keyword>
<proteinExistence type="predicted"/>
<feature type="transmembrane region" description="Helical" evidence="1">
    <location>
        <begin position="28"/>
        <end position="47"/>
    </location>
</feature>
<evidence type="ECO:0000313" key="3">
    <source>
        <dbReference type="Proteomes" id="UP000342300"/>
    </source>
</evidence>
<evidence type="ECO:0000313" key="2">
    <source>
        <dbReference type="EMBL" id="MQM32349.1"/>
    </source>
</evidence>